<accession>A0A6L5WH71</accession>
<evidence type="ECO:0000313" key="3">
    <source>
        <dbReference type="Proteomes" id="UP000476338"/>
    </source>
</evidence>
<dbReference type="AlphaFoldDB" id="A0A6L5WH71"/>
<reference evidence="2 3" key="2">
    <citation type="submission" date="2020-03" db="EMBL/GenBank/DDBJ databases">
        <title>Campylobacter portucalensis sp. nov., a new species of Campylobacter isolated from the reproductive tract of bulls.</title>
        <authorList>
            <person name="Silva M.F."/>
            <person name="Pereira G."/>
            <person name="Carneiro C."/>
            <person name="Hemphill A."/>
            <person name="Mateus L."/>
            <person name="Lopes-Da-Costa L."/>
            <person name="Silva E."/>
        </authorList>
    </citation>
    <scope>NUCLEOTIDE SEQUENCE [LARGE SCALE GENOMIC DNA]</scope>
    <source>
        <strain evidence="2 3">FMV-PI01</strain>
    </source>
</reference>
<gene>
    <name evidence="2" type="ORF">F1B92_04255</name>
</gene>
<dbReference type="EMBL" id="VWSJ01000012">
    <property type="protein sequence ID" value="MSN96399.1"/>
    <property type="molecule type" value="Genomic_DNA"/>
</dbReference>
<evidence type="ECO:0000259" key="1">
    <source>
        <dbReference type="Pfam" id="PF06594"/>
    </source>
</evidence>
<organism evidence="2 3">
    <name type="scientific">Campylobacter portucalensis</name>
    <dbReference type="NCBI Taxonomy" id="2608384"/>
    <lineage>
        <taxon>Bacteria</taxon>
        <taxon>Pseudomonadati</taxon>
        <taxon>Campylobacterota</taxon>
        <taxon>Epsilonproteobacteria</taxon>
        <taxon>Campylobacterales</taxon>
        <taxon>Campylobacteraceae</taxon>
        <taxon>Campylobacter</taxon>
    </lineage>
</organism>
<comment type="caution">
    <text evidence="2">The sequence shown here is derived from an EMBL/GenBank/DDBJ whole genome shotgun (WGS) entry which is preliminary data.</text>
</comment>
<protein>
    <recommendedName>
        <fullName evidence="1">Haemolysin-type calcium binding-related domain-containing protein</fullName>
    </recommendedName>
</protein>
<dbReference type="Pfam" id="PF06594">
    <property type="entry name" value="HCBP_related"/>
    <property type="match status" value="1"/>
</dbReference>
<dbReference type="RefSeq" id="WP_407643631.1">
    <property type="nucleotide sequence ID" value="NZ_VWSJ01000012.1"/>
</dbReference>
<sequence>MFDNGSNDTIEFGEGISKDDLIITHGRNKNDLVISIKDTDDSITINSFYQNSGRDYSKSYLIENFKFSNGEVLSHEEFLDLNFSLSSDVVNKVIQDLNSYSNDGSINISGCNEFNNPDIMQLYNV</sequence>
<dbReference type="Proteomes" id="UP000476338">
    <property type="component" value="Unassembled WGS sequence"/>
</dbReference>
<keyword evidence="3" id="KW-1185">Reference proteome</keyword>
<evidence type="ECO:0000313" key="2">
    <source>
        <dbReference type="EMBL" id="MSN96399.1"/>
    </source>
</evidence>
<dbReference type="InterPro" id="IPR010566">
    <property type="entry name" value="Haemolys_ca-bd"/>
</dbReference>
<feature type="domain" description="Haemolysin-type calcium binding-related" evidence="1">
    <location>
        <begin position="31"/>
        <end position="75"/>
    </location>
</feature>
<name>A0A6L5WH71_9BACT</name>
<proteinExistence type="predicted"/>
<reference evidence="2 3" key="1">
    <citation type="submission" date="2019-09" db="EMBL/GenBank/DDBJ databases">
        <authorList>
            <person name="Silva M."/>
            <person name="Pereira G."/>
            <person name="Lopes-Da-Costa L."/>
            <person name="Silva E."/>
        </authorList>
    </citation>
    <scope>NUCLEOTIDE SEQUENCE [LARGE SCALE GENOMIC DNA]</scope>
    <source>
        <strain evidence="2 3">FMV-PI01</strain>
    </source>
</reference>